<keyword evidence="6 8" id="KW-0539">Nucleus</keyword>
<feature type="coiled-coil region" evidence="9">
    <location>
        <begin position="418"/>
        <end position="466"/>
    </location>
</feature>
<evidence type="ECO:0000256" key="9">
    <source>
        <dbReference type="SAM" id="Coils"/>
    </source>
</evidence>
<dbReference type="InterPro" id="IPR010935">
    <property type="entry name" value="SMC_hinge"/>
</dbReference>
<dbReference type="Pfam" id="PF02463">
    <property type="entry name" value="SMC_N"/>
    <property type="match status" value="1"/>
</dbReference>
<dbReference type="InterPro" id="IPR027417">
    <property type="entry name" value="P-loop_NTPase"/>
</dbReference>
<gene>
    <name evidence="12" type="ORF">BCR35DRAFT_298807</name>
</gene>
<dbReference type="PIRSF" id="PIRSF005719">
    <property type="entry name" value="SMC"/>
    <property type="match status" value="1"/>
</dbReference>
<dbReference type="SUPFAM" id="SSF52540">
    <property type="entry name" value="P-loop containing nucleoside triphosphate hydrolases"/>
    <property type="match status" value="1"/>
</dbReference>
<dbReference type="AlphaFoldDB" id="A0A1Y2G2J2"/>
<feature type="coiled-coil region" evidence="9">
    <location>
        <begin position="706"/>
        <end position="826"/>
    </location>
</feature>
<dbReference type="FunCoup" id="A0A1Y2G2J2">
    <property type="interactions" value="757"/>
</dbReference>
<dbReference type="GO" id="GO:0051276">
    <property type="term" value="P:chromosome organization"/>
    <property type="evidence" value="ECO:0007669"/>
    <property type="project" value="InterPro"/>
</dbReference>
<dbReference type="CDD" id="cd03272">
    <property type="entry name" value="ABC_SMC3_euk"/>
    <property type="match status" value="1"/>
</dbReference>
<feature type="region of interest" description="Disordered" evidence="10">
    <location>
        <begin position="255"/>
        <end position="279"/>
    </location>
</feature>
<keyword evidence="5 9" id="KW-0175">Coiled coil</keyword>
<dbReference type="Pfam" id="PF06470">
    <property type="entry name" value="SMC_hinge"/>
    <property type="match status" value="1"/>
</dbReference>
<dbReference type="InterPro" id="IPR041741">
    <property type="entry name" value="SMC3_ABC_euk"/>
</dbReference>
<dbReference type="InterPro" id="IPR036277">
    <property type="entry name" value="SMC_hinge_sf"/>
</dbReference>
<dbReference type="InterPro" id="IPR003395">
    <property type="entry name" value="RecF/RecN/SMC_N"/>
</dbReference>
<evidence type="ECO:0000259" key="11">
    <source>
        <dbReference type="SMART" id="SM00968"/>
    </source>
</evidence>
<keyword evidence="7" id="KW-0131">Cell cycle</keyword>
<organism evidence="12 13">
    <name type="scientific">Leucosporidium creatinivorum</name>
    <dbReference type="NCBI Taxonomy" id="106004"/>
    <lineage>
        <taxon>Eukaryota</taxon>
        <taxon>Fungi</taxon>
        <taxon>Dikarya</taxon>
        <taxon>Basidiomycota</taxon>
        <taxon>Pucciniomycotina</taxon>
        <taxon>Microbotryomycetes</taxon>
        <taxon>Leucosporidiales</taxon>
        <taxon>Leucosporidium</taxon>
    </lineage>
</organism>
<dbReference type="FunFam" id="3.40.50.300:FF:000370">
    <property type="entry name" value="Structural maintenance of chromosomes 3"/>
    <property type="match status" value="1"/>
</dbReference>
<dbReference type="GO" id="GO:0005524">
    <property type="term" value="F:ATP binding"/>
    <property type="evidence" value="ECO:0007669"/>
    <property type="project" value="InterPro"/>
</dbReference>
<dbReference type="STRING" id="106004.A0A1Y2G2J2"/>
<proteinExistence type="inferred from homology"/>
<dbReference type="GO" id="GO:0051301">
    <property type="term" value="P:cell division"/>
    <property type="evidence" value="ECO:0007669"/>
    <property type="project" value="UniProtKB-KW"/>
</dbReference>
<dbReference type="Gene3D" id="3.40.50.300">
    <property type="entry name" value="P-loop containing nucleotide triphosphate hydrolases"/>
    <property type="match status" value="2"/>
</dbReference>
<dbReference type="SUPFAM" id="SSF75553">
    <property type="entry name" value="Smc hinge domain"/>
    <property type="match status" value="1"/>
</dbReference>
<comment type="similarity">
    <text evidence="2">Belongs to the SMC family. SMC3 subfamily.</text>
</comment>
<keyword evidence="4" id="KW-0498">Mitosis</keyword>
<evidence type="ECO:0000256" key="2">
    <source>
        <dbReference type="ARBA" id="ARBA00005917"/>
    </source>
</evidence>
<dbReference type="SMART" id="SM00968">
    <property type="entry name" value="SMC_hinge"/>
    <property type="match status" value="1"/>
</dbReference>
<dbReference type="GO" id="GO:0005694">
    <property type="term" value="C:chromosome"/>
    <property type="evidence" value="ECO:0007669"/>
    <property type="project" value="InterPro"/>
</dbReference>
<evidence type="ECO:0000313" key="13">
    <source>
        <dbReference type="Proteomes" id="UP000193467"/>
    </source>
</evidence>
<comment type="subcellular location">
    <subcellularLocation>
        <location evidence="1 8">Nucleus</location>
    </subcellularLocation>
</comment>
<keyword evidence="3" id="KW-0132">Cell division</keyword>
<feature type="domain" description="SMC hinge" evidence="11">
    <location>
        <begin position="527"/>
        <end position="639"/>
    </location>
</feature>
<dbReference type="FunFam" id="3.40.50.300:FF:000424">
    <property type="entry name" value="Structural maintenance of chromosomes 3"/>
    <property type="match status" value="1"/>
</dbReference>
<feature type="coiled-coil region" evidence="9">
    <location>
        <begin position="859"/>
        <end position="907"/>
    </location>
</feature>
<dbReference type="EMBL" id="MCGR01000002">
    <property type="protein sequence ID" value="ORY91584.1"/>
    <property type="molecule type" value="Genomic_DNA"/>
</dbReference>
<dbReference type="Proteomes" id="UP000193467">
    <property type="component" value="Unassembled WGS sequence"/>
</dbReference>
<dbReference type="GO" id="GO:0007059">
    <property type="term" value="P:chromosome segregation"/>
    <property type="evidence" value="ECO:0007669"/>
    <property type="project" value="UniProtKB-ARBA"/>
</dbReference>
<dbReference type="PANTHER" id="PTHR43977">
    <property type="entry name" value="STRUCTURAL MAINTENANCE OF CHROMOSOMES PROTEIN 3"/>
    <property type="match status" value="1"/>
</dbReference>
<dbReference type="GO" id="GO:0016887">
    <property type="term" value="F:ATP hydrolysis activity"/>
    <property type="evidence" value="ECO:0007669"/>
    <property type="project" value="InterPro"/>
</dbReference>
<feature type="compositionally biased region" description="Basic and acidic residues" evidence="10">
    <location>
        <begin position="255"/>
        <end position="273"/>
    </location>
</feature>
<dbReference type="InParanoid" id="A0A1Y2G2J2"/>
<name>A0A1Y2G2J2_9BASI</name>
<sequence length="1209" mass="137521">MHIKSLKIQGFKSYRDETLVDPFSPGLNLLVGRNGSGKSNFFSAIRFVLSDAYTSLTREERQSLLHDGTSGAGAGGATMSAFVEIEFDNKDGRFPTGKPTLLLRRTIGLKKDEYQLDRKSTSKGEVMSILESAGFSRSNPYYIVPQGRITHLTNQKDADRLALLKEVAGTKVYEERRAESTKIMDETNSKRLKITDLLQFINDRLSELEEEKEELKQFQVQDRQRRSLEYSIYQRELRDVGEVLDGIEEERRRDVDNANSRRTEFNEREKEMSNLESTLTSHRQRLEILKLDHKDASAERREATKAKAQVECLVRDGEEAGKKGADRLASWEAELETLETEITTKEASLMEATPAWEDKSKELQEARQRLESAQTTLGTLHAKQGRRNQFATQKERDAHLKSMIAGHGKRIGEREGGEKGVEEALKEAKGELEAAQSRQGELRGELDGRKEALAQVQGELGRLKEEHRTQVEKRKDLWKEETKLDAQYRHAHEQLKSAERAVSATMDRDTANGLKAAKAIAQRLNLEGYHGPLYELFSVEDRYKTAVEVTAGTSLFQIVVDNDETATKILDIMIKEKSGRITFMPLNRLKPQNVEYPNAKEAIAMIKKLDYDRQYQLAFEQVFGKTIICQSLEIAGAYTRSHGLNSITLDGDKYDRKGSLTGGYHDQKRSRLDAVKNLKLWQGKAEEMTAQKDEVTRTTAVVDQQVTQLVGQIQVAEGKLQRLNEEREPMVQAVMQAQMEADRSRTRIAKLEQNLEGLRQDVRNLKAEKEAYEKELKTKMDQALTEEEVQLVGELNVEVERTKKSLVELGKEAAQLESQKNLLEIELGENLRRRREELRGKIESYGTSGPLLTTQDDDVDARKAELNQLSTQIQDLSTKLDEIDTETEKLKSDIVKLEKEREKKDTQQADDQRNIAKQQKNVERYLHKRQVLLQRKDECNKNIRDLGVLPEEAFVETTASSEKLLKKLRKVNEALKGFAHVNKKAYEQYTSFTKQRDELIARQDELDESSTSITELIEVLDARKDEAIERTFKQVAKNFEEVFEKLVPAGRGRLIMQRRQMEKDDDDMEVDEEQEDDGGVENYTGVAIRVSFNSKASEGLKIQQLSGGQKALVALAMIFAIQKCDPAPFYLFDEIDANLDADRRTGVAAMISELSESGQYICTTFRPELIPHADAYFGVIFNATKISNVKTLSSDECQEFIEAAEQVRG</sequence>
<comment type="caution">
    <text evidence="12">The sequence shown here is derived from an EMBL/GenBank/DDBJ whole genome shotgun (WGS) entry which is preliminary data.</text>
</comment>
<dbReference type="InterPro" id="IPR024704">
    <property type="entry name" value="SMC"/>
</dbReference>
<evidence type="ECO:0000256" key="4">
    <source>
        <dbReference type="ARBA" id="ARBA00022776"/>
    </source>
</evidence>
<evidence type="ECO:0000256" key="6">
    <source>
        <dbReference type="ARBA" id="ARBA00023242"/>
    </source>
</evidence>
<dbReference type="Gene3D" id="1.10.287.1490">
    <property type="match status" value="1"/>
</dbReference>
<protein>
    <recommendedName>
        <fullName evidence="8">Structural maintenance of chromosomes protein</fullName>
    </recommendedName>
</protein>
<evidence type="ECO:0000256" key="10">
    <source>
        <dbReference type="SAM" id="MobiDB-lite"/>
    </source>
</evidence>
<evidence type="ECO:0000256" key="5">
    <source>
        <dbReference type="ARBA" id="ARBA00023054"/>
    </source>
</evidence>
<evidence type="ECO:0000256" key="3">
    <source>
        <dbReference type="ARBA" id="ARBA00022618"/>
    </source>
</evidence>
<evidence type="ECO:0000256" key="1">
    <source>
        <dbReference type="ARBA" id="ARBA00004123"/>
    </source>
</evidence>
<evidence type="ECO:0000256" key="7">
    <source>
        <dbReference type="ARBA" id="ARBA00023306"/>
    </source>
</evidence>
<dbReference type="Gene3D" id="1.20.1060.20">
    <property type="match status" value="1"/>
</dbReference>
<accession>A0A1Y2G2J2</accession>
<dbReference type="OrthoDB" id="431497at2759"/>
<feature type="coiled-coil region" evidence="9">
    <location>
        <begin position="191"/>
        <end position="225"/>
    </location>
</feature>
<dbReference type="Gene3D" id="3.30.70.1620">
    <property type="match status" value="1"/>
</dbReference>
<dbReference type="GO" id="GO:0005634">
    <property type="term" value="C:nucleus"/>
    <property type="evidence" value="ECO:0007669"/>
    <property type="project" value="UniProtKB-SubCell"/>
</dbReference>
<reference evidence="12 13" key="1">
    <citation type="submission" date="2016-07" db="EMBL/GenBank/DDBJ databases">
        <title>Pervasive Adenine N6-methylation of Active Genes in Fungi.</title>
        <authorList>
            <consortium name="DOE Joint Genome Institute"/>
            <person name="Mondo S.J."/>
            <person name="Dannebaum R.O."/>
            <person name="Kuo R.C."/>
            <person name="Labutti K."/>
            <person name="Haridas S."/>
            <person name="Kuo A."/>
            <person name="Salamov A."/>
            <person name="Ahrendt S.R."/>
            <person name="Lipzen A."/>
            <person name="Sullivan W."/>
            <person name="Andreopoulos W.B."/>
            <person name="Clum A."/>
            <person name="Lindquist E."/>
            <person name="Daum C."/>
            <person name="Ramamoorthy G.K."/>
            <person name="Gryganskyi A."/>
            <person name="Culley D."/>
            <person name="Magnuson J.K."/>
            <person name="James T.Y."/>
            <person name="O'Malley M.A."/>
            <person name="Stajich J.E."/>
            <person name="Spatafora J.W."/>
            <person name="Visel A."/>
            <person name="Grigoriev I.V."/>
        </authorList>
    </citation>
    <scope>NUCLEOTIDE SEQUENCE [LARGE SCALE GENOMIC DNA]</scope>
    <source>
        <strain evidence="12 13">62-1032</strain>
    </source>
</reference>
<evidence type="ECO:0000313" key="12">
    <source>
        <dbReference type="EMBL" id="ORY91584.1"/>
    </source>
</evidence>
<evidence type="ECO:0000256" key="8">
    <source>
        <dbReference type="PIRNR" id="PIRNR005719"/>
    </source>
</evidence>
<keyword evidence="13" id="KW-1185">Reference proteome</keyword>